<dbReference type="OrthoDB" id="3186544at2"/>
<dbReference type="InterPro" id="IPR036388">
    <property type="entry name" value="WH-like_DNA-bd_sf"/>
</dbReference>
<sequence length="171" mass="19485">MDVELLALGYLSSGPKTGYKLNQIFGNMMLYYAVSLNQIYPVLRNLEAKGHVEKEVVIQVGKPNKNMYSITEEGRKALEQKLTGPPEPMDYHLPFLTRALFFRFLDSDKTQAAFEDEIASLSEQVATLQEMEDTVNERADQNGAFAYKTAVHLLETLISWYQAELDRRGKE</sequence>
<dbReference type="Pfam" id="PF03551">
    <property type="entry name" value="PadR"/>
    <property type="match status" value="1"/>
</dbReference>
<dbReference type="STRING" id="1121393.SAMN02745216_03612"/>
<feature type="domain" description="Transcription regulator PadR N-terminal" evidence="2">
    <location>
        <begin position="8"/>
        <end position="80"/>
    </location>
</feature>
<dbReference type="Proteomes" id="UP000183994">
    <property type="component" value="Unassembled WGS sequence"/>
</dbReference>
<evidence type="ECO:0000256" key="1">
    <source>
        <dbReference type="SAM" id="Coils"/>
    </source>
</evidence>
<dbReference type="AlphaFoldDB" id="A0A1M6T6Q0"/>
<protein>
    <submittedName>
        <fullName evidence="3">DNA-binding transcriptional regulator, PadR family</fullName>
    </submittedName>
</protein>
<evidence type="ECO:0000259" key="2">
    <source>
        <dbReference type="Pfam" id="PF03551"/>
    </source>
</evidence>
<gene>
    <name evidence="3" type="ORF">SAMN02745216_03612</name>
</gene>
<name>A0A1M6T6Q0_9BACT</name>
<dbReference type="PANTHER" id="PTHR43252">
    <property type="entry name" value="TRANSCRIPTIONAL REGULATOR YQJI"/>
    <property type="match status" value="1"/>
</dbReference>
<dbReference type="Gene3D" id="1.10.10.10">
    <property type="entry name" value="Winged helix-like DNA-binding domain superfamily/Winged helix DNA-binding domain"/>
    <property type="match status" value="1"/>
</dbReference>
<dbReference type="RefSeq" id="WP_073477652.1">
    <property type="nucleotide sequence ID" value="NZ_FQZU01000026.1"/>
</dbReference>
<feature type="coiled-coil region" evidence="1">
    <location>
        <begin position="111"/>
        <end position="138"/>
    </location>
</feature>
<accession>A0A1M6T6Q0</accession>
<keyword evidence="1" id="KW-0175">Coiled coil</keyword>
<dbReference type="InterPro" id="IPR036390">
    <property type="entry name" value="WH_DNA-bd_sf"/>
</dbReference>
<evidence type="ECO:0000313" key="3">
    <source>
        <dbReference type="EMBL" id="SHK52448.1"/>
    </source>
</evidence>
<keyword evidence="4" id="KW-1185">Reference proteome</keyword>
<dbReference type="SUPFAM" id="SSF46785">
    <property type="entry name" value="Winged helix' DNA-binding domain"/>
    <property type="match status" value="1"/>
</dbReference>
<dbReference type="PANTHER" id="PTHR43252:SF6">
    <property type="entry name" value="NEGATIVE TRANSCRIPTION REGULATOR PADR"/>
    <property type="match status" value="1"/>
</dbReference>
<dbReference type="GO" id="GO:0003677">
    <property type="term" value="F:DNA binding"/>
    <property type="evidence" value="ECO:0007669"/>
    <property type="project" value="UniProtKB-KW"/>
</dbReference>
<evidence type="ECO:0000313" key="4">
    <source>
        <dbReference type="Proteomes" id="UP000183994"/>
    </source>
</evidence>
<dbReference type="InterPro" id="IPR005149">
    <property type="entry name" value="Tscrpt_reg_PadR_N"/>
</dbReference>
<reference evidence="4" key="1">
    <citation type="submission" date="2016-11" db="EMBL/GenBank/DDBJ databases">
        <authorList>
            <person name="Varghese N."/>
            <person name="Submissions S."/>
        </authorList>
    </citation>
    <scope>NUCLEOTIDE SEQUENCE [LARGE SCALE GENOMIC DNA]</scope>
    <source>
        <strain evidence="4">DSM 16219</strain>
    </source>
</reference>
<organism evidence="3 4">
    <name type="scientific">Desulfatibacillum alkenivorans DSM 16219</name>
    <dbReference type="NCBI Taxonomy" id="1121393"/>
    <lineage>
        <taxon>Bacteria</taxon>
        <taxon>Pseudomonadati</taxon>
        <taxon>Thermodesulfobacteriota</taxon>
        <taxon>Desulfobacteria</taxon>
        <taxon>Desulfobacterales</taxon>
        <taxon>Desulfatibacillaceae</taxon>
        <taxon>Desulfatibacillum</taxon>
    </lineage>
</organism>
<dbReference type="EMBL" id="FQZU01000026">
    <property type="protein sequence ID" value="SHK52448.1"/>
    <property type="molecule type" value="Genomic_DNA"/>
</dbReference>
<keyword evidence="3" id="KW-0238">DNA-binding</keyword>
<proteinExistence type="predicted"/>